<comment type="subcellular location">
    <subcellularLocation>
        <location evidence="2 8">Cell outer membrane</location>
        <topology evidence="2 8">Lipid-anchor</topology>
    </subcellularLocation>
</comment>
<keyword evidence="4 8" id="KW-0472">Membrane</keyword>
<organism evidence="9">
    <name type="scientific">Borrelia crocidurae DOU</name>
    <dbReference type="NCBI Taxonomy" id="1293575"/>
    <lineage>
        <taxon>Bacteria</taxon>
        <taxon>Pseudomonadati</taxon>
        <taxon>Spirochaetota</taxon>
        <taxon>Spirochaetia</taxon>
        <taxon>Spirochaetales</taxon>
        <taxon>Borreliaceae</taxon>
        <taxon>Borrelia</taxon>
    </lineage>
</organism>
<dbReference type="Pfam" id="PF00921">
    <property type="entry name" value="Lipoprotein_2"/>
    <property type="match status" value="1"/>
</dbReference>
<evidence type="ECO:0000256" key="1">
    <source>
        <dbReference type="ARBA" id="ARBA00003932"/>
    </source>
</evidence>
<dbReference type="AlphaFoldDB" id="W5SL73"/>
<comment type="function">
    <text evidence="1 8">The Vlp and Vsp proteins are antigenically distinct proteins, only one vlp or vsp gene is transcriptionally active at any one time. Switching between these genes is a mechanism of host immune response evasion.</text>
</comment>
<dbReference type="EMBL" id="CP004328">
    <property type="protein sequence ID" value="AHH07635.1"/>
    <property type="molecule type" value="Genomic_DNA"/>
</dbReference>
<proteinExistence type="predicted"/>
<dbReference type="HOGENOM" id="CLU_054711_0_0_12"/>
<keyword evidence="3" id="KW-0732">Signal</keyword>
<evidence type="ECO:0000256" key="3">
    <source>
        <dbReference type="ARBA" id="ARBA00022729"/>
    </source>
</evidence>
<keyword evidence="5 8" id="KW-0564">Palmitate</keyword>
<dbReference type="SUPFAM" id="SSF74748">
    <property type="entry name" value="Variable surface antigen VlsE"/>
    <property type="match status" value="1"/>
</dbReference>
<evidence type="ECO:0000313" key="9">
    <source>
        <dbReference type="EMBL" id="AHH07635.1"/>
    </source>
</evidence>
<evidence type="ECO:0000256" key="2">
    <source>
        <dbReference type="ARBA" id="ARBA00004459"/>
    </source>
</evidence>
<accession>W5SL73</accession>
<keyword evidence="9" id="KW-0614">Plasmid</keyword>
<dbReference type="RefSeq" id="WP_155807012.1">
    <property type="nucleotide sequence ID" value="NZ_CP004328.1"/>
</dbReference>
<evidence type="ECO:0000256" key="8">
    <source>
        <dbReference type="RuleBase" id="RU363105"/>
    </source>
</evidence>
<evidence type="ECO:0000256" key="4">
    <source>
        <dbReference type="ARBA" id="ARBA00023136"/>
    </source>
</evidence>
<reference evidence="9" key="1">
    <citation type="submission" date="2013-02" db="EMBL/GenBank/DDBJ databases">
        <title>Comparative genomics of Borrelia species.</title>
        <authorList>
            <person name="Schwan T.G."/>
            <person name="Raffel S.J."/>
            <person name="Porcella S.F."/>
        </authorList>
    </citation>
    <scope>NUCLEOTIDE SEQUENCE</scope>
    <source>
        <strain evidence="9">DOU</strain>
        <plasmid evidence="9">unnamed</plasmid>
    </source>
</reference>
<evidence type="ECO:0000256" key="5">
    <source>
        <dbReference type="ARBA" id="ARBA00023139"/>
    </source>
</evidence>
<protein>
    <recommendedName>
        <fullName evidence="8">Variable large protein</fullName>
    </recommendedName>
</protein>
<sequence>MKEKKGLGEIGRREERREGRERRRIVMMMMVVMMVMGCNSGGRDPEKVFLSEMVNLGKGFLDVFVSFGDMITGTLGIKAETKKEDIGKYFSDIEKTMNSVKEKLQEEVSKNGQYEKVKTVVEQFISGTVDKIAAGAKEAALGASGSGVIGNAEAGKDAAPAETGSVNKLVKGIKAIVEVVLRSDEGDAGATKTNVEQQKTIGELFEKKDNASESAAAAANATVGAVSGADILKAIAKSKEDPKADSTNGIEKATDAAGIAIAPSVANKKEIKEDTAKKDAIIAAGIALRGMAKDGKFAAKSNEEKSANAVNGAVASAVNKVLSTLIIAIRNSVDEGLKGINKVLGEIKQGEGSVAKINE</sequence>
<evidence type="ECO:0000256" key="6">
    <source>
        <dbReference type="ARBA" id="ARBA00023237"/>
    </source>
</evidence>
<name>W5SL73_9SPIR</name>
<dbReference type="InterPro" id="IPR000680">
    <property type="entry name" value="Borrelia_lipo"/>
</dbReference>
<keyword evidence="6 8" id="KW-0998">Cell outer membrane</keyword>
<dbReference type="GO" id="GO:0009279">
    <property type="term" value="C:cell outer membrane"/>
    <property type="evidence" value="ECO:0007669"/>
    <property type="project" value="UniProtKB-SubCell"/>
</dbReference>
<evidence type="ECO:0000256" key="7">
    <source>
        <dbReference type="ARBA" id="ARBA00023288"/>
    </source>
</evidence>
<keyword evidence="7 8" id="KW-0449">Lipoprotein</keyword>
<geneLocation type="plasmid" evidence="9">
    <name>unnamed</name>
</geneLocation>
<gene>
    <name evidence="9" type="ORF">BCD_1569</name>
</gene>